<evidence type="ECO:0000256" key="3">
    <source>
        <dbReference type="SAM" id="MobiDB-lite"/>
    </source>
</evidence>
<gene>
    <name evidence="5" type="ORF">Tco_0769151</name>
</gene>
<dbReference type="InterPro" id="IPR036875">
    <property type="entry name" value="Znf_CCHC_sf"/>
</dbReference>
<feature type="region of interest" description="Disordered" evidence="3">
    <location>
        <begin position="991"/>
        <end position="1019"/>
    </location>
</feature>
<keyword evidence="1" id="KW-0479">Metal-binding</keyword>
<keyword evidence="1" id="KW-0863">Zinc-finger</keyword>
<feature type="compositionally biased region" description="Low complexity" evidence="3">
    <location>
        <begin position="460"/>
        <end position="471"/>
    </location>
</feature>
<feature type="compositionally biased region" description="Low complexity" evidence="3">
    <location>
        <begin position="1049"/>
        <end position="1067"/>
    </location>
</feature>
<feature type="compositionally biased region" description="Polar residues" evidence="3">
    <location>
        <begin position="369"/>
        <end position="394"/>
    </location>
</feature>
<feature type="region of interest" description="Disordered" evidence="3">
    <location>
        <begin position="813"/>
        <end position="840"/>
    </location>
</feature>
<sequence length="1067" mass="119315">MNKKRFLCHIIGIEPKFENIISNGHFMPMVVGERKPEAQWTADERKAANLDQHLKSLIMSVLPDDQINSVINCLTTKSTWDDLILYHEGPSDVKESRVIDLKLCYNTFKFKEDSELASLFSKLKYEENLIDSIYETEKSKSLVSIVQDFQDSLDDEKDTRSSHEYLNDLEEEYQEKALLAKSKRFFKKGTQRFSSAKATDQTECHKCDKKGHFTRDCWSKTSDEEEVSSDDEETEVKDLMALTDEERIFVGKESARNGEWTKITIKKIEEQRNNLLSKYRNLVQELNACKEQLLVLKQEKLDLLTMQHVNTEILKKNQNLRLELKELTSITETWLNSSNKVNQYNSDMSITSSNLHKSSIAEDSTLLNHDTDEVPSNKSQRNTTDPSAIVSNSPAFDYDSADESSVCNIPLLPLKKLDSAKPGSGPKTVKSILKLKSTFKAETLKGIIINEPSSAPPRGNKSSSASKNNSAPAGKLKNVKMEDDLPLAIVNLPQDPDLQGQQYLFLPAYIVDVMIINMMIVNPQHVTKNCETCGSNVHTTFDHNDIEWFIKREALQAKKVESFKAMNTPIMPPNMLGPDLNGKAVNEPRYKSMIGSQTNQTASRPDIQFSTDLYARHQVNIRNLTLFLLRISSANKQQSVALFSTKAEDVAAAGCYAIILWIKSQLADYDIIYEKFQSPNVAIENHSPNLLTGHDVLVDFTTEADPGLSAPNDSIPPQQGMDEGTKNTSYDHIFAGTDPHVLADQTKSVSEGLETVLTQPTTEKGASSTAIHGDKEEASSTIKLEDLAKLVSQIQPSFKDLDSPEDDPVIIVDESDEDEPNAETEDTSVPRSSSPRSSQIQELTNQVLILQSQKHKLELEKNKAEAEAALLKAQPSFPNVEQLNELLVKSLQTEFSKILSSHDFSSSLPTELKDLPSKFNELTEEIKGLKTQVHELEIELPKELKEIPTKLEDFTKTATSLTSQVAELKTLYLLLNVTKALNKFAEVLESTSTKAGDQSVPSAGQANTMHAEGEKDTNQATISQLFQRRAEKIAEAEKENLNQQPKATTPPTTTPINPLIITTTTQM</sequence>
<keyword evidence="2" id="KW-0175">Coiled coil</keyword>
<keyword evidence="1" id="KW-0862">Zinc</keyword>
<reference evidence="5" key="1">
    <citation type="journal article" date="2022" name="Int. J. Mol. Sci.">
        <title>Draft Genome of Tanacetum Coccineum: Genomic Comparison of Closely Related Tanacetum-Family Plants.</title>
        <authorList>
            <person name="Yamashiro T."/>
            <person name="Shiraishi A."/>
            <person name="Nakayama K."/>
            <person name="Satake H."/>
        </authorList>
    </citation>
    <scope>NUCLEOTIDE SEQUENCE</scope>
</reference>
<evidence type="ECO:0000313" key="5">
    <source>
        <dbReference type="EMBL" id="GJS86515.1"/>
    </source>
</evidence>
<evidence type="ECO:0000313" key="6">
    <source>
        <dbReference type="Proteomes" id="UP001151760"/>
    </source>
</evidence>
<dbReference type="InterPro" id="IPR001878">
    <property type="entry name" value="Znf_CCHC"/>
</dbReference>
<proteinExistence type="predicted"/>
<name>A0ABQ4ZBV8_9ASTR</name>
<feature type="region of interest" description="Disordered" evidence="3">
    <location>
        <begin position="449"/>
        <end position="477"/>
    </location>
</feature>
<feature type="compositionally biased region" description="Basic and acidic residues" evidence="3">
    <location>
        <begin position="1031"/>
        <end position="1040"/>
    </location>
</feature>
<feature type="coiled-coil region" evidence="2">
    <location>
        <begin position="840"/>
        <end position="874"/>
    </location>
</feature>
<evidence type="ECO:0000256" key="2">
    <source>
        <dbReference type="SAM" id="Coils"/>
    </source>
</evidence>
<evidence type="ECO:0000256" key="1">
    <source>
        <dbReference type="PROSITE-ProRule" id="PRU00047"/>
    </source>
</evidence>
<feature type="coiled-coil region" evidence="2">
    <location>
        <begin position="919"/>
        <end position="946"/>
    </location>
</feature>
<feature type="compositionally biased region" description="Acidic residues" evidence="3">
    <location>
        <begin position="813"/>
        <end position="826"/>
    </location>
</feature>
<dbReference type="SUPFAM" id="SSF57756">
    <property type="entry name" value="Retrovirus zinc finger-like domains"/>
    <property type="match status" value="1"/>
</dbReference>
<protein>
    <submittedName>
        <fullName evidence="5">Retrovirus-related pol polyprotein from transposon TNT 1-94</fullName>
    </submittedName>
</protein>
<dbReference type="Gene3D" id="4.10.60.10">
    <property type="entry name" value="Zinc finger, CCHC-type"/>
    <property type="match status" value="1"/>
</dbReference>
<feature type="region of interest" description="Disordered" evidence="3">
    <location>
        <begin position="1031"/>
        <end position="1067"/>
    </location>
</feature>
<feature type="region of interest" description="Disordered" evidence="3">
    <location>
        <begin position="759"/>
        <end position="779"/>
    </location>
</feature>
<feature type="coiled-coil region" evidence="2">
    <location>
        <begin position="265"/>
        <end position="330"/>
    </location>
</feature>
<reference evidence="5" key="2">
    <citation type="submission" date="2022-01" db="EMBL/GenBank/DDBJ databases">
        <authorList>
            <person name="Yamashiro T."/>
            <person name="Shiraishi A."/>
            <person name="Satake H."/>
            <person name="Nakayama K."/>
        </authorList>
    </citation>
    <scope>NUCLEOTIDE SEQUENCE</scope>
</reference>
<evidence type="ECO:0000259" key="4">
    <source>
        <dbReference type="PROSITE" id="PS50158"/>
    </source>
</evidence>
<feature type="compositionally biased region" description="Low complexity" evidence="3">
    <location>
        <begin position="829"/>
        <end position="838"/>
    </location>
</feature>
<dbReference type="EMBL" id="BQNB010011129">
    <property type="protein sequence ID" value="GJS86515.1"/>
    <property type="molecule type" value="Genomic_DNA"/>
</dbReference>
<feature type="domain" description="CCHC-type" evidence="4">
    <location>
        <begin position="204"/>
        <end position="217"/>
    </location>
</feature>
<comment type="caution">
    <text evidence="5">The sequence shown here is derived from an EMBL/GenBank/DDBJ whole genome shotgun (WGS) entry which is preliminary data.</text>
</comment>
<keyword evidence="6" id="KW-1185">Reference proteome</keyword>
<accession>A0ABQ4ZBV8</accession>
<feature type="compositionally biased region" description="Polar residues" evidence="3">
    <location>
        <begin position="991"/>
        <end position="1008"/>
    </location>
</feature>
<dbReference type="Proteomes" id="UP001151760">
    <property type="component" value="Unassembled WGS sequence"/>
</dbReference>
<organism evidence="5 6">
    <name type="scientific">Tanacetum coccineum</name>
    <dbReference type="NCBI Taxonomy" id="301880"/>
    <lineage>
        <taxon>Eukaryota</taxon>
        <taxon>Viridiplantae</taxon>
        <taxon>Streptophyta</taxon>
        <taxon>Embryophyta</taxon>
        <taxon>Tracheophyta</taxon>
        <taxon>Spermatophyta</taxon>
        <taxon>Magnoliopsida</taxon>
        <taxon>eudicotyledons</taxon>
        <taxon>Gunneridae</taxon>
        <taxon>Pentapetalae</taxon>
        <taxon>asterids</taxon>
        <taxon>campanulids</taxon>
        <taxon>Asterales</taxon>
        <taxon>Asteraceae</taxon>
        <taxon>Asteroideae</taxon>
        <taxon>Anthemideae</taxon>
        <taxon>Anthemidinae</taxon>
        <taxon>Tanacetum</taxon>
    </lineage>
</organism>
<feature type="compositionally biased region" description="Polar residues" evidence="3">
    <location>
        <begin position="759"/>
        <end position="770"/>
    </location>
</feature>
<dbReference type="PROSITE" id="PS50158">
    <property type="entry name" value="ZF_CCHC"/>
    <property type="match status" value="1"/>
</dbReference>
<feature type="region of interest" description="Disordered" evidence="3">
    <location>
        <begin position="369"/>
        <end position="395"/>
    </location>
</feature>